<protein>
    <submittedName>
        <fullName evidence="1">Uncharacterized protein</fullName>
    </submittedName>
</protein>
<gene>
    <name evidence="1" type="ORF">LCGC14_0794490</name>
</gene>
<proteinExistence type="predicted"/>
<organism evidence="1">
    <name type="scientific">marine sediment metagenome</name>
    <dbReference type="NCBI Taxonomy" id="412755"/>
    <lineage>
        <taxon>unclassified sequences</taxon>
        <taxon>metagenomes</taxon>
        <taxon>ecological metagenomes</taxon>
    </lineage>
</organism>
<evidence type="ECO:0000313" key="1">
    <source>
        <dbReference type="EMBL" id="KKN34358.1"/>
    </source>
</evidence>
<dbReference type="EMBL" id="LAZR01002110">
    <property type="protein sequence ID" value="KKN34358.1"/>
    <property type="molecule type" value="Genomic_DNA"/>
</dbReference>
<reference evidence="1" key="1">
    <citation type="journal article" date="2015" name="Nature">
        <title>Complex archaea that bridge the gap between prokaryotes and eukaryotes.</title>
        <authorList>
            <person name="Spang A."/>
            <person name="Saw J.H."/>
            <person name="Jorgensen S.L."/>
            <person name="Zaremba-Niedzwiedzka K."/>
            <person name="Martijn J."/>
            <person name="Lind A.E."/>
            <person name="van Eijk R."/>
            <person name="Schleper C."/>
            <person name="Guy L."/>
            <person name="Ettema T.J."/>
        </authorList>
    </citation>
    <scope>NUCLEOTIDE SEQUENCE</scope>
</reference>
<dbReference type="AlphaFoldDB" id="A0A0F9SYR9"/>
<accession>A0A0F9SYR9</accession>
<comment type="caution">
    <text evidence="1">The sequence shown here is derived from an EMBL/GenBank/DDBJ whole genome shotgun (WGS) entry which is preliminary data.</text>
</comment>
<sequence>MSYKGLPYRGPYAGIIDSPGPNNPPNAFDDVLNFFCRKSRIQSRPKFNNFGATPDNAIIRNMLSFSDLLNNIHTLVLSTKNAYFLTSGPTYNLLTYPGGVTDLSGTALPYGTTRIINRVYFANGSVAGLYADGESSVKAAGDIPGSFRFAITLASHVVTAYTTEPAPGTDTSQQFPRRVRWSASGLPDDWTGFSSGFNDLEEVPDEITGLAALGRNGFIFRTNGITVMYPTGIGAIPFRFEHFSYSDRGVGNVHPYSLAVYGDLAVFVANDDIYYLTGGTLVRIAGNSKKKIFADLDQASGDQIVGFIIPKMGAGFDFLSYWLSIPGKDVTWVYHYDEKSWVRVTSAAGRLTFCNTVTVS</sequence>
<name>A0A0F9SYR9_9ZZZZ</name>